<keyword evidence="3" id="KW-0735">Signal-anchor</keyword>
<evidence type="ECO:0000256" key="1">
    <source>
        <dbReference type="ARBA" id="ARBA00022676"/>
    </source>
</evidence>
<dbReference type="InterPro" id="IPR002516">
    <property type="entry name" value="Glyco_trans_11"/>
</dbReference>
<gene>
    <name evidence="4" type="primary">Fut2-L2</name>
    <name evidence="4" type="ORF">Hamer_G013320</name>
</gene>
<proteinExistence type="inferred from homology"/>
<dbReference type="EC" id="2.4.1.-" evidence="3"/>
<keyword evidence="2 3" id="KW-0808">Transferase</keyword>
<feature type="non-terminal residue" evidence="4">
    <location>
        <position position="292"/>
    </location>
</feature>
<name>A0A8J5K4G5_HOMAM</name>
<reference evidence="4" key="1">
    <citation type="journal article" date="2021" name="Sci. Adv.">
        <title>The American lobster genome reveals insights on longevity, neural, and immune adaptations.</title>
        <authorList>
            <person name="Polinski J.M."/>
            <person name="Zimin A.V."/>
            <person name="Clark K.F."/>
            <person name="Kohn A.B."/>
            <person name="Sadowski N."/>
            <person name="Timp W."/>
            <person name="Ptitsyn A."/>
            <person name="Khanna P."/>
            <person name="Romanova D.Y."/>
            <person name="Williams P."/>
            <person name="Greenwood S.J."/>
            <person name="Moroz L.L."/>
            <person name="Walt D.R."/>
            <person name="Bodnar A.G."/>
        </authorList>
    </citation>
    <scope>NUCLEOTIDE SEQUENCE</scope>
    <source>
        <strain evidence="4">GMGI-L3</strain>
    </source>
</reference>
<keyword evidence="3" id="KW-0812">Transmembrane</keyword>
<evidence type="ECO:0000256" key="2">
    <source>
        <dbReference type="ARBA" id="ARBA00022679"/>
    </source>
</evidence>
<comment type="pathway">
    <text evidence="3">Protein modification; protein glycosylation.</text>
</comment>
<keyword evidence="3" id="KW-0333">Golgi apparatus</keyword>
<dbReference type="PANTHER" id="PTHR11927">
    <property type="entry name" value="GALACTOSIDE 2-L-FUCOSYLTRANSFERASE"/>
    <property type="match status" value="1"/>
</dbReference>
<protein>
    <recommendedName>
        <fullName evidence="3">L-Fucosyltransferase</fullName>
        <ecNumber evidence="3">2.4.1.-</ecNumber>
    </recommendedName>
</protein>
<dbReference type="CDD" id="cd11301">
    <property type="entry name" value="Fut1_Fut2_like"/>
    <property type="match status" value="1"/>
</dbReference>
<keyword evidence="5" id="KW-1185">Reference proteome</keyword>
<comment type="caution">
    <text evidence="4">The sequence shown here is derived from an EMBL/GenBank/DDBJ whole genome shotgun (WGS) entry which is preliminary data.</text>
</comment>
<dbReference type="Pfam" id="PF01531">
    <property type="entry name" value="Glyco_transf_11"/>
    <property type="match status" value="1"/>
</dbReference>
<dbReference type="PANTHER" id="PTHR11927:SF9">
    <property type="entry name" value="L-FUCOSYLTRANSFERASE"/>
    <property type="match status" value="1"/>
</dbReference>
<dbReference type="GO" id="GO:0032580">
    <property type="term" value="C:Golgi cisterna membrane"/>
    <property type="evidence" value="ECO:0007669"/>
    <property type="project" value="UniProtKB-SubCell"/>
</dbReference>
<evidence type="ECO:0000256" key="3">
    <source>
        <dbReference type="RuleBase" id="RU363129"/>
    </source>
</evidence>
<accession>A0A8J5K4G5</accession>
<evidence type="ECO:0000313" key="5">
    <source>
        <dbReference type="Proteomes" id="UP000747542"/>
    </source>
</evidence>
<keyword evidence="3" id="KW-0325">Glycoprotein</keyword>
<keyword evidence="1 3" id="KW-0328">Glycosyltransferase</keyword>
<dbReference type="GO" id="GO:0005975">
    <property type="term" value="P:carbohydrate metabolic process"/>
    <property type="evidence" value="ECO:0007669"/>
    <property type="project" value="InterPro"/>
</dbReference>
<comment type="similarity">
    <text evidence="3">Belongs to the glycosyltransferase 11 family.</text>
</comment>
<comment type="subcellular location">
    <subcellularLocation>
        <location evidence="3">Golgi apparatus</location>
        <location evidence="3">Golgi stack membrane</location>
        <topology evidence="3">Single-pass type II membrane protein</topology>
    </subcellularLocation>
</comment>
<dbReference type="AlphaFoldDB" id="A0A8J5K4G5"/>
<dbReference type="UniPathway" id="UPA00378"/>
<dbReference type="Proteomes" id="UP000747542">
    <property type="component" value="Unassembled WGS sequence"/>
</dbReference>
<sequence>VFSNTTWIQWPLMVFSTVGRLGNCLNSYATALTFHGRYPATVAVTEYIFKRIASLVFREHLEIPVVSEELYLDAHDMGVVEKVKPDYLKNDMVSHLVPTFLRAVSEYQHHPQEKVFILEGYPNRMRLLAGHHHTIRNNFKIRPDLQATALSFLSRVRARRGRNVTFVGVHVRRGDYVRYMEYYTAALQHFRLALANPVFVVCSDDLPHAREHLDKHTDVIFSDLARPEEDLALLAACNHSIMTVGSFGFWASYLTGGHVVYPHLKKCPVTPFIHPDTLGPTGYDNWLAIPVQ</sequence>
<organism evidence="4 5">
    <name type="scientific">Homarus americanus</name>
    <name type="common">American lobster</name>
    <dbReference type="NCBI Taxonomy" id="6706"/>
    <lineage>
        <taxon>Eukaryota</taxon>
        <taxon>Metazoa</taxon>
        <taxon>Ecdysozoa</taxon>
        <taxon>Arthropoda</taxon>
        <taxon>Crustacea</taxon>
        <taxon>Multicrustacea</taxon>
        <taxon>Malacostraca</taxon>
        <taxon>Eumalacostraca</taxon>
        <taxon>Eucarida</taxon>
        <taxon>Decapoda</taxon>
        <taxon>Pleocyemata</taxon>
        <taxon>Astacidea</taxon>
        <taxon>Nephropoidea</taxon>
        <taxon>Nephropidae</taxon>
        <taxon>Homarus</taxon>
    </lineage>
</organism>
<dbReference type="GO" id="GO:0008107">
    <property type="term" value="F:galactoside 2-alpha-L-fucosyltransferase activity"/>
    <property type="evidence" value="ECO:0007669"/>
    <property type="project" value="InterPro"/>
</dbReference>
<evidence type="ECO:0000313" key="4">
    <source>
        <dbReference type="EMBL" id="KAG7169695.1"/>
    </source>
</evidence>
<dbReference type="EMBL" id="JAHLQT010015640">
    <property type="protein sequence ID" value="KAG7169695.1"/>
    <property type="molecule type" value="Genomic_DNA"/>
</dbReference>